<proteinExistence type="predicted"/>
<dbReference type="Proteomes" id="UP000243499">
    <property type="component" value="Chromosome 1"/>
</dbReference>
<dbReference type="AlphaFoldDB" id="A0A2S3GPI1"/>
<dbReference type="EMBL" id="CM008046">
    <property type="protein sequence ID" value="PAN05730.1"/>
    <property type="molecule type" value="Genomic_DNA"/>
</dbReference>
<dbReference type="Gramene" id="PAN05730">
    <property type="protein sequence ID" value="PAN05730"/>
    <property type="gene ID" value="PAHAL_1G133300"/>
</dbReference>
<accession>A0A2S3GPI1</accession>
<protein>
    <submittedName>
        <fullName evidence="1">Uncharacterized protein</fullName>
    </submittedName>
</protein>
<sequence length="57" mass="6682">MLVYFLYSRAVNLFTLDGQFIGSMLMLDERWLDLMNLSVLYVNILSVVKCCYANCMF</sequence>
<reference evidence="1" key="1">
    <citation type="submission" date="2018-04" db="EMBL/GenBank/DDBJ databases">
        <title>WGS assembly of Panicum hallii.</title>
        <authorList>
            <person name="Lovell J."/>
            <person name="Jenkins J."/>
            <person name="Lowry D."/>
            <person name="Mamidi S."/>
            <person name="Sreedasyam A."/>
            <person name="Weng X."/>
            <person name="Barry K."/>
            <person name="Bonette J."/>
            <person name="Campitelli B."/>
            <person name="Daum C."/>
            <person name="Gordon S."/>
            <person name="Gould B."/>
            <person name="Lipzen A."/>
            <person name="Macqueen A."/>
            <person name="Palacio-Mejia J."/>
            <person name="Plott C."/>
            <person name="Shakirov E."/>
            <person name="Shu S."/>
            <person name="Yoshinaga Y."/>
            <person name="Zane M."/>
            <person name="Rokhsar D."/>
            <person name="Grimwood J."/>
            <person name="Schmutz J."/>
            <person name="Juenger T."/>
        </authorList>
    </citation>
    <scope>NUCLEOTIDE SEQUENCE [LARGE SCALE GENOMIC DNA]</scope>
    <source>
        <strain evidence="1">FIL2</strain>
    </source>
</reference>
<gene>
    <name evidence="1" type="ORF">PAHAL_1G133300</name>
</gene>
<organism evidence="1">
    <name type="scientific">Panicum hallii</name>
    <dbReference type="NCBI Taxonomy" id="206008"/>
    <lineage>
        <taxon>Eukaryota</taxon>
        <taxon>Viridiplantae</taxon>
        <taxon>Streptophyta</taxon>
        <taxon>Embryophyta</taxon>
        <taxon>Tracheophyta</taxon>
        <taxon>Spermatophyta</taxon>
        <taxon>Magnoliopsida</taxon>
        <taxon>Liliopsida</taxon>
        <taxon>Poales</taxon>
        <taxon>Poaceae</taxon>
        <taxon>PACMAD clade</taxon>
        <taxon>Panicoideae</taxon>
        <taxon>Panicodae</taxon>
        <taxon>Paniceae</taxon>
        <taxon>Panicinae</taxon>
        <taxon>Panicum</taxon>
        <taxon>Panicum sect. Panicum</taxon>
    </lineage>
</organism>
<evidence type="ECO:0000313" key="1">
    <source>
        <dbReference type="EMBL" id="PAN05730.1"/>
    </source>
</evidence>
<name>A0A2S3GPI1_9POAL</name>